<dbReference type="Proteomes" id="UP001300012">
    <property type="component" value="Unassembled WGS sequence"/>
</dbReference>
<reference evidence="6 7" key="1">
    <citation type="submission" date="2022-08" db="EMBL/GenBank/DDBJ databases">
        <title>Paenibacillus endoradicis sp. nov., Paenibacillus radicibacter sp. nov and Paenibacillus pararadicis sp. nov., three cold-adapted plant growth-promoting bacteria isolated from root of Larix gmelinii in Great Khingan.</title>
        <authorList>
            <person name="Xue H."/>
        </authorList>
    </citation>
    <scope>NUCLEOTIDE SEQUENCE [LARGE SCALE GENOMIC DNA]</scope>
    <source>
        <strain evidence="6 7">N5-1-1-5</strain>
    </source>
</reference>
<evidence type="ECO:0000256" key="2">
    <source>
        <dbReference type="ARBA" id="ARBA00022692"/>
    </source>
</evidence>
<organism evidence="6 7">
    <name type="scientific">Paenibacillus radicis</name>
    <name type="common">ex Xue et al. 2023</name>
    <dbReference type="NCBI Taxonomy" id="2972489"/>
    <lineage>
        <taxon>Bacteria</taxon>
        <taxon>Bacillati</taxon>
        <taxon>Bacillota</taxon>
        <taxon>Bacilli</taxon>
        <taxon>Bacillales</taxon>
        <taxon>Paenibacillaceae</taxon>
        <taxon>Paenibacillus</taxon>
    </lineage>
</organism>
<feature type="transmembrane region" description="Helical" evidence="5">
    <location>
        <begin position="357"/>
        <end position="381"/>
    </location>
</feature>
<keyword evidence="7" id="KW-1185">Reference proteome</keyword>
<dbReference type="PANTHER" id="PTHR43427">
    <property type="entry name" value="CHLORIDE CHANNEL PROTEIN CLC-E"/>
    <property type="match status" value="1"/>
</dbReference>
<feature type="transmembrane region" description="Helical" evidence="5">
    <location>
        <begin position="62"/>
        <end position="79"/>
    </location>
</feature>
<dbReference type="Pfam" id="PF00654">
    <property type="entry name" value="Voltage_CLC"/>
    <property type="match status" value="1"/>
</dbReference>
<feature type="transmembrane region" description="Helical" evidence="5">
    <location>
        <begin position="265"/>
        <end position="283"/>
    </location>
</feature>
<name>A0ABT1YDC5_9BACL</name>
<evidence type="ECO:0000256" key="5">
    <source>
        <dbReference type="SAM" id="Phobius"/>
    </source>
</evidence>
<evidence type="ECO:0000313" key="6">
    <source>
        <dbReference type="EMBL" id="MCR8630927.1"/>
    </source>
</evidence>
<gene>
    <name evidence="6" type="ORF">NV381_06890</name>
</gene>
<feature type="transmembrane region" description="Helical" evidence="5">
    <location>
        <begin position="155"/>
        <end position="180"/>
    </location>
</feature>
<dbReference type="RefSeq" id="WP_258212778.1">
    <property type="nucleotide sequence ID" value="NZ_JANQBD010000004.1"/>
</dbReference>
<accession>A0ABT1YDC5</accession>
<dbReference type="Gene3D" id="1.10.3080.10">
    <property type="entry name" value="Clc chloride channel"/>
    <property type="match status" value="1"/>
</dbReference>
<keyword evidence="2 5" id="KW-0812">Transmembrane</keyword>
<comment type="subcellular location">
    <subcellularLocation>
        <location evidence="1">Membrane</location>
        <topology evidence="1">Multi-pass membrane protein</topology>
    </subcellularLocation>
</comment>
<feature type="transmembrane region" description="Helical" evidence="5">
    <location>
        <begin position="21"/>
        <end position="50"/>
    </location>
</feature>
<evidence type="ECO:0000256" key="1">
    <source>
        <dbReference type="ARBA" id="ARBA00004141"/>
    </source>
</evidence>
<feature type="transmembrane region" description="Helical" evidence="5">
    <location>
        <begin position="330"/>
        <end position="350"/>
    </location>
</feature>
<feature type="transmembrane region" description="Helical" evidence="5">
    <location>
        <begin position="304"/>
        <end position="324"/>
    </location>
</feature>
<dbReference type="SUPFAM" id="SSF81340">
    <property type="entry name" value="Clc chloride channel"/>
    <property type="match status" value="1"/>
</dbReference>
<evidence type="ECO:0000256" key="4">
    <source>
        <dbReference type="ARBA" id="ARBA00023136"/>
    </source>
</evidence>
<dbReference type="EMBL" id="JANQBD010000004">
    <property type="protein sequence ID" value="MCR8630927.1"/>
    <property type="molecule type" value="Genomic_DNA"/>
</dbReference>
<feature type="transmembrane region" description="Helical" evidence="5">
    <location>
        <begin position="387"/>
        <end position="407"/>
    </location>
</feature>
<evidence type="ECO:0000313" key="7">
    <source>
        <dbReference type="Proteomes" id="UP001300012"/>
    </source>
</evidence>
<dbReference type="InterPro" id="IPR014743">
    <property type="entry name" value="Cl-channel_core"/>
</dbReference>
<feature type="transmembrane region" description="Helical" evidence="5">
    <location>
        <begin position="192"/>
        <end position="212"/>
    </location>
</feature>
<feature type="transmembrane region" description="Helical" evidence="5">
    <location>
        <begin position="224"/>
        <end position="245"/>
    </location>
</feature>
<dbReference type="PANTHER" id="PTHR43427:SF12">
    <property type="entry name" value="CHLORIDE TRANSPORTER"/>
    <property type="match status" value="1"/>
</dbReference>
<sequence>MQQIWKWVKMLSADSKLHLNIVKYLLQWALIGSVVGLLAGSASALFLYCLDAATEARMNDPWLLYLLPLGGALVSWVYWKYGKSSSKGNNLILEQIHHGSETIPFRMAPLVLGGTVLTHLFGGSAGREGTAVQMGASLSEWLGKLIRIGPIDRKILLMCGISAGFGSVFGTPLAGTVFGLEVLAIGLIRYEALLPCFIASLVANSVTTAWGIKHMHYVMGPVPELTAGVLLKVTAASIVFGLVSLCFSELTHKLKQWFTGVIHNPVAKSFIGGCIIIILTYSIGTRDYLGLGLPLLKESFEGTVTTFAFLGKLIFTAITLGTGFQGGEVTPLFVIGATLGNALAPMLGLYMPFLAALGLIGVFCGATNTPLACFVLGIELFGSEGAIYMFLACIVSYLFSGHTGIYTSQRLGVSKSRGFDFPENMTLGSLKKKK</sequence>
<dbReference type="InterPro" id="IPR050368">
    <property type="entry name" value="ClC-type_chloride_channel"/>
</dbReference>
<dbReference type="InterPro" id="IPR001807">
    <property type="entry name" value="ClC"/>
</dbReference>
<proteinExistence type="predicted"/>
<keyword evidence="3 5" id="KW-1133">Transmembrane helix</keyword>
<protein>
    <submittedName>
        <fullName evidence="6">Voltage-gated chloride channel family protein</fullName>
    </submittedName>
</protein>
<keyword evidence="4 5" id="KW-0472">Membrane</keyword>
<evidence type="ECO:0000256" key="3">
    <source>
        <dbReference type="ARBA" id="ARBA00022989"/>
    </source>
</evidence>
<comment type="caution">
    <text evidence="6">The sequence shown here is derived from an EMBL/GenBank/DDBJ whole genome shotgun (WGS) entry which is preliminary data.</text>
</comment>
<dbReference type="CDD" id="cd03682">
    <property type="entry name" value="ClC_sycA_like"/>
    <property type="match status" value="1"/>
</dbReference>